<dbReference type="AlphaFoldDB" id="A0A0C5VFE3"/>
<name>A0A0C5VFE3_9GAMM</name>
<dbReference type="STRING" id="1445510.YC6258_00067"/>
<organism evidence="1 2">
    <name type="scientific">Gynuella sunshinyii YC6258</name>
    <dbReference type="NCBI Taxonomy" id="1445510"/>
    <lineage>
        <taxon>Bacteria</taxon>
        <taxon>Pseudomonadati</taxon>
        <taxon>Pseudomonadota</taxon>
        <taxon>Gammaproteobacteria</taxon>
        <taxon>Oceanospirillales</taxon>
        <taxon>Saccharospirillaceae</taxon>
        <taxon>Gynuella</taxon>
    </lineage>
</organism>
<gene>
    <name evidence="1" type="ORF">YC6258_00067</name>
</gene>
<protein>
    <submittedName>
        <fullName evidence="1">Uncharacterized protein</fullName>
    </submittedName>
</protein>
<reference evidence="1 2" key="1">
    <citation type="submission" date="2014-01" db="EMBL/GenBank/DDBJ databases">
        <title>Full genme sequencing of cellulolytic bacterium Gynuella sunshinyii YC6258T gen. nov., sp. nov.</title>
        <authorList>
            <person name="Khan H."/>
            <person name="Chung E.J."/>
            <person name="Chung Y.R."/>
        </authorList>
    </citation>
    <scope>NUCLEOTIDE SEQUENCE [LARGE SCALE GENOMIC DNA]</scope>
    <source>
        <strain evidence="1 2">YC6258</strain>
    </source>
</reference>
<proteinExistence type="predicted"/>
<sequence length="49" mass="5321">MDIILFNDGIAMLRPIDANFDDLQNASVCSGQTHAMSSVNQNHGRTTTV</sequence>
<dbReference type="Proteomes" id="UP000032266">
    <property type="component" value="Chromosome"/>
</dbReference>
<keyword evidence="2" id="KW-1185">Reference proteome</keyword>
<evidence type="ECO:0000313" key="1">
    <source>
        <dbReference type="EMBL" id="AJQ92123.1"/>
    </source>
</evidence>
<dbReference type="EMBL" id="CP007142">
    <property type="protein sequence ID" value="AJQ92123.1"/>
    <property type="molecule type" value="Genomic_DNA"/>
</dbReference>
<evidence type="ECO:0000313" key="2">
    <source>
        <dbReference type="Proteomes" id="UP000032266"/>
    </source>
</evidence>
<accession>A0A0C5VFE3</accession>
<dbReference type="KEGG" id="gsn:YC6258_00067"/>
<dbReference type="HOGENOM" id="CLU_3136217_0_0_6"/>